<feature type="domain" description="TauD/TfdA-like" evidence="6">
    <location>
        <begin position="9"/>
        <end position="282"/>
    </location>
</feature>
<evidence type="ECO:0000259" key="6">
    <source>
        <dbReference type="Pfam" id="PF02668"/>
    </source>
</evidence>
<accession>A0A842HSQ5</accession>
<keyword evidence="2" id="KW-0479">Metal-binding</keyword>
<sequence length="301" mass="33663">MAVDIQQEHPRFAAIITGIDIGDPPSAETVRIVEQAMAEYAVVALRGSQPDDEAHIAFSRAFGPLEFPPDLKINAGTFTPRLAHGLYDASNLDAQGNIVQADSARYKYSKGNELFHTDSSFNDLPTKWSLLLAHVVPPEGGNTEFVDTRAVYDDLPDAMKQRIEGLTVEHNLWHSRKKGGMSEISEEMKAAMPAVRHPLVRTSESGRPCLYIGAHAASIVELDEAEGRALLDDLYVFATQPHYIYSHEWRLGDLVIWDNRCTLHRATGFEDLKYKRDMRRTTINEYGPERASTDRLETTPA</sequence>
<evidence type="ECO:0000313" key="8">
    <source>
        <dbReference type="Proteomes" id="UP000564378"/>
    </source>
</evidence>
<dbReference type="RefSeq" id="WP_185799372.1">
    <property type="nucleotide sequence ID" value="NZ_JACJVJ010000001.1"/>
</dbReference>
<dbReference type="Gene3D" id="3.60.130.10">
    <property type="entry name" value="Clavaminate synthase-like"/>
    <property type="match status" value="1"/>
</dbReference>
<keyword evidence="3 7" id="KW-0223">Dioxygenase</keyword>
<keyword evidence="4" id="KW-0560">Oxidoreductase</keyword>
<organism evidence="7 8">
    <name type="scientific">Parasphingopyxis marina</name>
    <dbReference type="NCBI Taxonomy" id="2761622"/>
    <lineage>
        <taxon>Bacteria</taxon>
        <taxon>Pseudomonadati</taxon>
        <taxon>Pseudomonadota</taxon>
        <taxon>Alphaproteobacteria</taxon>
        <taxon>Sphingomonadales</taxon>
        <taxon>Sphingomonadaceae</taxon>
        <taxon>Parasphingopyxis</taxon>
    </lineage>
</organism>
<keyword evidence="8" id="KW-1185">Reference proteome</keyword>
<evidence type="ECO:0000256" key="2">
    <source>
        <dbReference type="ARBA" id="ARBA00022723"/>
    </source>
</evidence>
<gene>
    <name evidence="7" type="ORF">H6P80_00300</name>
</gene>
<comment type="similarity">
    <text evidence="1">Belongs to the TfdA dioxygenase family.</text>
</comment>
<dbReference type="InterPro" id="IPR051178">
    <property type="entry name" value="TfdA_dioxygenase"/>
</dbReference>
<dbReference type="GO" id="GO:0016706">
    <property type="term" value="F:2-oxoglutarate-dependent dioxygenase activity"/>
    <property type="evidence" value="ECO:0007669"/>
    <property type="project" value="UniProtKB-ARBA"/>
</dbReference>
<evidence type="ECO:0000256" key="4">
    <source>
        <dbReference type="ARBA" id="ARBA00023002"/>
    </source>
</evidence>
<dbReference type="Proteomes" id="UP000564378">
    <property type="component" value="Unassembled WGS sequence"/>
</dbReference>
<dbReference type="EMBL" id="JACJVJ010000001">
    <property type="protein sequence ID" value="MBC2776052.1"/>
    <property type="molecule type" value="Genomic_DNA"/>
</dbReference>
<evidence type="ECO:0000313" key="7">
    <source>
        <dbReference type="EMBL" id="MBC2776052.1"/>
    </source>
</evidence>
<evidence type="ECO:0000256" key="5">
    <source>
        <dbReference type="ARBA" id="ARBA00023004"/>
    </source>
</evidence>
<dbReference type="InterPro" id="IPR003819">
    <property type="entry name" value="TauD/TfdA-like"/>
</dbReference>
<protein>
    <submittedName>
        <fullName evidence="7">TauD/TfdA family dioxygenase</fullName>
    </submittedName>
</protein>
<dbReference type="SUPFAM" id="SSF51197">
    <property type="entry name" value="Clavaminate synthase-like"/>
    <property type="match status" value="1"/>
</dbReference>
<proteinExistence type="inferred from homology"/>
<dbReference type="GO" id="GO:0046872">
    <property type="term" value="F:metal ion binding"/>
    <property type="evidence" value="ECO:0007669"/>
    <property type="project" value="UniProtKB-KW"/>
</dbReference>
<dbReference type="Pfam" id="PF02668">
    <property type="entry name" value="TauD"/>
    <property type="match status" value="1"/>
</dbReference>
<dbReference type="InterPro" id="IPR042098">
    <property type="entry name" value="TauD-like_sf"/>
</dbReference>
<reference evidence="7 8" key="1">
    <citation type="submission" date="2020-08" db="EMBL/GenBank/DDBJ databases">
        <title>Draft genome sequence of Parasphingopyxis sp. GrpM-11.</title>
        <authorList>
            <person name="Oh J."/>
            <person name="Roh D.-H."/>
        </authorList>
    </citation>
    <scope>NUCLEOTIDE SEQUENCE [LARGE SCALE GENOMIC DNA]</scope>
    <source>
        <strain evidence="7 8">GrpM-11</strain>
    </source>
</reference>
<keyword evidence="5" id="KW-0408">Iron</keyword>
<dbReference type="PANTHER" id="PTHR43779">
    <property type="entry name" value="DIOXYGENASE RV0097-RELATED"/>
    <property type="match status" value="1"/>
</dbReference>
<name>A0A842HSQ5_9SPHN</name>
<dbReference type="PANTHER" id="PTHR43779:SF3">
    <property type="entry name" value="(3R)-3-[(CARBOXYMETHYL)AMINO]FATTY ACID OXYGENASE_DECARBOXYLASE"/>
    <property type="match status" value="1"/>
</dbReference>
<evidence type="ECO:0000256" key="1">
    <source>
        <dbReference type="ARBA" id="ARBA00005896"/>
    </source>
</evidence>
<evidence type="ECO:0000256" key="3">
    <source>
        <dbReference type="ARBA" id="ARBA00022964"/>
    </source>
</evidence>
<dbReference type="AlphaFoldDB" id="A0A842HSQ5"/>
<comment type="caution">
    <text evidence="7">The sequence shown here is derived from an EMBL/GenBank/DDBJ whole genome shotgun (WGS) entry which is preliminary data.</text>
</comment>